<dbReference type="InterPro" id="IPR053605">
    <property type="entry name" value="Lignin-Degrading_GST-like"/>
</dbReference>
<dbReference type="RefSeq" id="WP_244021241.1">
    <property type="nucleotide sequence ID" value="NZ_JALHLF010000046.1"/>
</dbReference>
<dbReference type="PROSITE" id="PS50404">
    <property type="entry name" value="GST_NTER"/>
    <property type="match status" value="1"/>
</dbReference>
<dbReference type="NCBIfam" id="NF042997">
    <property type="entry name" value="bet_ethrase"/>
    <property type="match status" value="1"/>
</dbReference>
<dbReference type="InterPro" id="IPR036249">
    <property type="entry name" value="Thioredoxin-like_sf"/>
</dbReference>
<dbReference type="InterPro" id="IPR054416">
    <property type="entry name" value="GST_UstS-like_C"/>
</dbReference>
<dbReference type="EMBL" id="JALHLF010000046">
    <property type="protein sequence ID" value="MCJ2183434.1"/>
    <property type="molecule type" value="Genomic_DNA"/>
</dbReference>
<keyword evidence="3" id="KW-1185">Reference proteome</keyword>
<accession>A0ABT0BF80</accession>
<reference evidence="2" key="1">
    <citation type="submission" date="2022-03" db="EMBL/GenBank/DDBJ databases">
        <title>Identification of a novel bacterium isolated from mangrove sediments.</title>
        <authorList>
            <person name="Pan X."/>
        </authorList>
    </citation>
    <scope>NUCLEOTIDE SEQUENCE</scope>
    <source>
        <strain evidence="2">B1949</strain>
    </source>
</reference>
<dbReference type="Proteomes" id="UP001162881">
    <property type="component" value="Unassembled WGS sequence"/>
</dbReference>
<dbReference type="Gene3D" id="1.20.1050.10">
    <property type="match status" value="1"/>
</dbReference>
<protein>
    <submittedName>
        <fullName evidence="2">Glutathione S-transferase family protein</fullName>
    </submittedName>
</protein>
<name>A0ABT0BF80_9SPHN</name>
<evidence type="ECO:0000313" key="3">
    <source>
        <dbReference type="Proteomes" id="UP001162881"/>
    </source>
</evidence>
<dbReference type="CDD" id="cd03202">
    <property type="entry name" value="GST_C_etherase_LigE"/>
    <property type="match status" value="1"/>
</dbReference>
<organism evidence="2 3">
    <name type="scientific">Novosphingobium organovorum</name>
    <dbReference type="NCBI Taxonomy" id="2930092"/>
    <lineage>
        <taxon>Bacteria</taxon>
        <taxon>Pseudomonadati</taxon>
        <taxon>Pseudomonadota</taxon>
        <taxon>Alphaproteobacteria</taxon>
        <taxon>Sphingomonadales</taxon>
        <taxon>Sphingomonadaceae</taxon>
        <taxon>Novosphingobium</taxon>
    </lineage>
</organism>
<dbReference type="Pfam" id="PF22041">
    <property type="entry name" value="GST_C_7"/>
    <property type="match status" value="1"/>
</dbReference>
<proteinExistence type="predicted"/>
<dbReference type="Pfam" id="PF13409">
    <property type="entry name" value="GST_N_2"/>
    <property type="match status" value="1"/>
</dbReference>
<evidence type="ECO:0000259" key="1">
    <source>
        <dbReference type="PROSITE" id="PS50404"/>
    </source>
</evidence>
<sequence>MARDNRITLYDLQLASGCTISPFVWRTKYALAHKGFDVDIVPGGFTGIAERTGGRSERVPVIVDDGEWVLDSWKIAEYLDEKYPDRPMLFEGPSMKVLTQFLDSWLWQTAIGPWFRCYILDYHDLSLPCDHAYVRQSRETMFLGGQKLEDVQAGREDRLPLVPPTLEPLRKLLRATPWLGGEKPNFADYTALAVFLWTGSVATTPPLTEDDPLRDWLDRGFDLYGGLGRHPGMHTLFGLRLRDGDPEPFEKSGAGIEVAPVNTGTAARAEPATAD</sequence>
<dbReference type="CDD" id="cd03038">
    <property type="entry name" value="GST_N_etherase_LigE"/>
    <property type="match status" value="1"/>
</dbReference>
<gene>
    <name evidence="2" type="ORF">MTR62_12145</name>
</gene>
<evidence type="ECO:0000313" key="2">
    <source>
        <dbReference type="EMBL" id="MCJ2183434.1"/>
    </source>
</evidence>
<feature type="domain" description="GST N-terminal" evidence="1">
    <location>
        <begin position="11"/>
        <end position="87"/>
    </location>
</feature>
<dbReference type="InterPro" id="IPR004045">
    <property type="entry name" value="Glutathione_S-Trfase_N"/>
</dbReference>
<dbReference type="Gene3D" id="3.40.30.10">
    <property type="entry name" value="Glutaredoxin"/>
    <property type="match status" value="1"/>
</dbReference>
<dbReference type="InterPro" id="IPR036282">
    <property type="entry name" value="Glutathione-S-Trfase_C_sf"/>
</dbReference>
<dbReference type="SUPFAM" id="SSF52833">
    <property type="entry name" value="Thioredoxin-like"/>
    <property type="match status" value="1"/>
</dbReference>
<dbReference type="SUPFAM" id="SSF47616">
    <property type="entry name" value="GST C-terminal domain-like"/>
    <property type="match status" value="1"/>
</dbReference>
<comment type="caution">
    <text evidence="2">The sequence shown here is derived from an EMBL/GenBank/DDBJ whole genome shotgun (WGS) entry which is preliminary data.</text>
</comment>